<evidence type="ECO:0000313" key="1">
    <source>
        <dbReference type="EMBL" id="KAG8369506.1"/>
    </source>
</evidence>
<name>A0AAV6WE49_9LAMI</name>
<dbReference type="AlphaFoldDB" id="A0AAV6WE49"/>
<comment type="caution">
    <text evidence="1">The sequence shown here is derived from an EMBL/GenBank/DDBJ whole genome shotgun (WGS) entry which is preliminary data.</text>
</comment>
<reference evidence="1" key="1">
    <citation type="submission" date="2019-10" db="EMBL/GenBank/DDBJ databases">
        <authorList>
            <person name="Zhang R."/>
            <person name="Pan Y."/>
            <person name="Wang J."/>
            <person name="Ma R."/>
            <person name="Yu S."/>
        </authorList>
    </citation>
    <scope>NUCLEOTIDE SEQUENCE</scope>
    <source>
        <strain evidence="1">LA-IB0</strain>
        <tissue evidence="1">Leaf</tissue>
    </source>
</reference>
<protein>
    <recommendedName>
        <fullName evidence="3">Alpha-soluble NSF attachment protein</fullName>
    </recommendedName>
</protein>
<evidence type="ECO:0008006" key="3">
    <source>
        <dbReference type="Google" id="ProtNLM"/>
    </source>
</evidence>
<dbReference type="Proteomes" id="UP000826271">
    <property type="component" value="Unassembled WGS sequence"/>
</dbReference>
<sequence>MILLQKQCKGLAALRSENHKESSSFGKKNYEMASMCFEKAGEDTWEKRAKTSGFGAAADSLRGSNTQEAHVMFREAAEIFDSIGRADTAA</sequence>
<accession>A0AAV6WE49</accession>
<dbReference type="PANTHER" id="PTHR21529:SF4">
    <property type="entry name" value="TPR AND ANKYRIN REPEAT-CONTAINING PROTEIN 1"/>
    <property type="match status" value="1"/>
</dbReference>
<organism evidence="1 2">
    <name type="scientific">Buddleja alternifolia</name>
    <dbReference type="NCBI Taxonomy" id="168488"/>
    <lineage>
        <taxon>Eukaryota</taxon>
        <taxon>Viridiplantae</taxon>
        <taxon>Streptophyta</taxon>
        <taxon>Embryophyta</taxon>
        <taxon>Tracheophyta</taxon>
        <taxon>Spermatophyta</taxon>
        <taxon>Magnoliopsida</taxon>
        <taxon>eudicotyledons</taxon>
        <taxon>Gunneridae</taxon>
        <taxon>Pentapetalae</taxon>
        <taxon>asterids</taxon>
        <taxon>lamiids</taxon>
        <taxon>Lamiales</taxon>
        <taxon>Scrophulariaceae</taxon>
        <taxon>Buddlejeae</taxon>
        <taxon>Buddleja</taxon>
    </lineage>
</organism>
<evidence type="ECO:0000313" key="2">
    <source>
        <dbReference type="Proteomes" id="UP000826271"/>
    </source>
</evidence>
<dbReference type="EMBL" id="WHWC01000014">
    <property type="protein sequence ID" value="KAG8369506.1"/>
    <property type="molecule type" value="Genomic_DNA"/>
</dbReference>
<dbReference type="PANTHER" id="PTHR21529">
    <property type="entry name" value="MAMMARY TURMOR VIRUS RECEPTOR HOMOLOG 1, 2 MTVR1, 2"/>
    <property type="match status" value="1"/>
</dbReference>
<proteinExistence type="predicted"/>
<keyword evidence="2" id="KW-1185">Reference proteome</keyword>
<dbReference type="InterPro" id="IPR039904">
    <property type="entry name" value="TRANK1"/>
</dbReference>
<gene>
    <name evidence="1" type="ORF">BUALT_Bualt14G0020700</name>
</gene>